<dbReference type="Proteomes" id="UP001153387">
    <property type="component" value="Unassembled WGS sequence"/>
</dbReference>
<dbReference type="PROSITE" id="PS01124">
    <property type="entry name" value="HTH_ARAC_FAMILY_2"/>
    <property type="match status" value="1"/>
</dbReference>
<dbReference type="SUPFAM" id="SSF57884">
    <property type="entry name" value="Ada DNA repair protein, N-terminal domain (N-Ada 10)"/>
    <property type="match status" value="1"/>
</dbReference>
<dbReference type="PROSITE" id="PS00041">
    <property type="entry name" value="HTH_ARAC_FAMILY_1"/>
    <property type="match status" value="1"/>
</dbReference>
<dbReference type="GO" id="GO:0008168">
    <property type="term" value="F:methyltransferase activity"/>
    <property type="evidence" value="ECO:0007669"/>
    <property type="project" value="UniProtKB-KW"/>
</dbReference>
<evidence type="ECO:0000256" key="10">
    <source>
        <dbReference type="ARBA" id="ARBA00023163"/>
    </source>
</evidence>
<dbReference type="RefSeq" id="WP_277565550.1">
    <property type="nucleotide sequence ID" value="NZ_JAPDHZ010000003.1"/>
</dbReference>
<dbReference type="PRINTS" id="PR00032">
    <property type="entry name" value="HTHARAC"/>
</dbReference>
<evidence type="ECO:0000256" key="11">
    <source>
        <dbReference type="ARBA" id="ARBA00023204"/>
    </source>
</evidence>
<comment type="caution">
    <text evidence="13">The sequence shown here is derived from an EMBL/GenBank/DDBJ whole genome shotgun (WGS) entry which is preliminary data.</text>
</comment>
<evidence type="ECO:0000256" key="6">
    <source>
        <dbReference type="ARBA" id="ARBA00022833"/>
    </source>
</evidence>
<keyword evidence="6" id="KW-0862">Zinc</keyword>
<dbReference type="InterPro" id="IPR035451">
    <property type="entry name" value="Ada-like_dom_sf"/>
</dbReference>
<dbReference type="Gene3D" id="1.10.10.60">
    <property type="entry name" value="Homeodomain-like"/>
    <property type="match status" value="2"/>
</dbReference>
<keyword evidence="9" id="KW-0010">Activator</keyword>
<name>A0A9X4KHM1_9BACL</name>
<dbReference type="SMART" id="SM00342">
    <property type="entry name" value="HTH_ARAC"/>
    <property type="match status" value="1"/>
</dbReference>
<keyword evidence="3" id="KW-0808">Transferase</keyword>
<evidence type="ECO:0000256" key="2">
    <source>
        <dbReference type="ARBA" id="ARBA00022603"/>
    </source>
</evidence>
<evidence type="ECO:0000313" key="14">
    <source>
        <dbReference type="Proteomes" id="UP001153387"/>
    </source>
</evidence>
<dbReference type="AlphaFoldDB" id="A0A9X4KHM1"/>
<dbReference type="InterPro" id="IPR018062">
    <property type="entry name" value="HTH_AraC-typ_CS"/>
</dbReference>
<dbReference type="Pfam" id="PF12833">
    <property type="entry name" value="HTH_18"/>
    <property type="match status" value="1"/>
</dbReference>
<dbReference type="PANTHER" id="PTHR43280">
    <property type="entry name" value="ARAC-FAMILY TRANSCRIPTIONAL REGULATOR"/>
    <property type="match status" value="1"/>
</dbReference>
<dbReference type="GO" id="GO:0006281">
    <property type="term" value="P:DNA repair"/>
    <property type="evidence" value="ECO:0007669"/>
    <property type="project" value="UniProtKB-KW"/>
</dbReference>
<dbReference type="InterPro" id="IPR009057">
    <property type="entry name" value="Homeodomain-like_sf"/>
</dbReference>
<evidence type="ECO:0000313" key="13">
    <source>
        <dbReference type="EMBL" id="MDG0791694.1"/>
    </source>
</evidence>
<reference evidence="13 14" key="1">
    <citation type="submission" date="2022-10" db="EMBL/GenBank/DDBJ databases">
        <title>Comparative genomic analysis of Cohnella hashimotonis sp. nov., isolated from the International Space Station.</title>
        <authorList>
            <person name="Simpson A."/>
            <person name="Venkateswaran K."/>
        </authorList>
    </citation>
    <scope>NUCLEOTIDE SEQUENCE [LARGE SCALE GENOMIC DNA]</scope>
    <source>
        <strain evidence="13 14">DSM 18997</strain>
    </source>
</reference>
<gene>
    <name evidence="13" type="ORF">OMP38_13050</name>
</gene>
<dbReference type="GO" id="GO:0032259">
    <property type="term" value="P:methylation"/>
    <property type="evidence" value="ECO:0007669"/>
    <property type="project" value="UniProtKB-KW"/>
</dbReference>
<keyword evidence="10" id="KW-0804">Transcription</keyword>
<evidence type="ECO:0000256" key="4">
    <source>
        <dbReference type="ARBA" id="ARBA00022723"/>
    </source>
</evidence>
<feature type="domain" description="HTH araC/xylS-type" evidence="12">
    <location>
        <begin position="93"/>
        <end position="191"/>
    </location>
</feature>
<keyword evidence="8" id="KW-0238">DNA-binding</keyword>
<keyword evidence="4" id="KW-0479">Metal-binding</keyword>
<evidence type="ECO:0000256" key="7">
    <source>
        <dbReference type="ARBA" id="ARBA00023015"/>
    </source>
</evidence>
<dbReference type="GO" id="GO:0008270">
    <property type="term" value="F:zinc ion binding"/>
    <property type="evidence" value="ECO:0007669"/>
    <property type="project" value="InterPro"/>
</dbReference>
<dbReference type="GO" id="GO:0043565">
    <property type="term" value="F:sequence-specific DNA binding"/>
    <property type="evidence" value="ECO:0007669"/>
    <property type="project" value="InterPro"/>
</dbReference>
<comment type="cofactor">
    <cofactor evidence="1">
        <name>Zn(2+)</name>
        <dbReference type="ChEBI" id="CHEBI:29105"/>
    </cofactor>
</comment>
<keyword evidence="7" id="KW-0805">Transcription regulation</keyword>
<evidence type="ECO:0000256" key="9">
    <source>
        <dbReference type="ARBA" id="ARBA00023159"/>
    </source>
</evidence>
<evidence type="ECO:0000259" key="12">
    <source>
        <dbReference type="PROSITE" id="PS01124"/>
    </source>
</evidence>
<dbReference type="InterPro" id="IPR016220">
    <property type="entry name" value="Me-P-triester_DNA_alkyl-Trfase"/>
</dbReference>
<keyword evidence="5" id="KW-0227">DNA damage</keyword>
<evidence type="ECO:0000256" key="1">
    <source>
        <dbReference type="ARBA" id="ARBA00001947"/>
    </source>
</evidence>
<dbReference type="Pfam" id="PF02805">
    <property type="entry name" value="Ada_Zn_binding"/>
    <property type="match status" value="1"/>
</dbReference>
<keyword evidence="2" id="KW-0489">Methyltransferase</keyword>
<dbReference type="SUPFAM" id="SSF46689">
    <property type="entry name" value="Homeodomain-like"/>
    <property type="match status" value="2"/>
</dbReference>
<evidence type="ECO:0000256" key="3">
    <source>
        <dbReference type="ARBA" id="ARBA00022679"/>
    </source>
</evidence>
<organism evidence="13 14">
    <name type="scientific">Cohnella ginsengisoli</name>
    <dbReference type="NCBI Taxonomy" id="425004"/>
    <lineage>
        <taxon>Bacteria</taxon>
        <taxon>Bacillati</taxon>
        <taxon>Bacillota</taxon>
        <taxon>Bacilli</taxon>
        <taxon>Bacillales</taxon>
        <taxon>Paenibacillaceae</taxon>
        <taxon>Cohnella</taxon>
    </lineage>
</organism>
<protein>
    <submittedName>
        <fullName evidence="13">Bifunctional transcriptional activator/DNA repair enzyme AdaA</fullName>
    </submittedName>
</protein>
<dbReference type="PIRSF" id="PIRSF000408">
    <property type="entry name" value="Alkyltransferas_AdaA"/>
    <property type="match status" value="1"/>
</dbReference>
<dbReference type="GO" id="GO:0003700">
    <property type="term" value="F:DNA-binding transcription factor activity"/>
    <property type="evidence" value="ECO:0007669"/>
    <property type="project" value="InterPro"/>
</dbReference>
<dbReference type="EMBL" id="JAPDHZ010000003">
    <property type="protein sequence ID" value="MDG0791694.1"/>
    <property type="molecule type" value="Genomic_DNA"/>
</dbReference>
<dbReference type="PANTHER" id="PTHR43280:SF28">
    <property type="entry name" value="HTH-TYPE TRANSCRIPTIONAL ACTIVATOR RHAS"/>
    <property type="match status" value="1"/>
</dbReference>
<dbReference type="InterPro" id="IPR004026">
    <property type="entry name" value="Ada_DNA_repair_Zn-bd"/>
</dbReference>
<evidence type="ECO:0000256" key="5">
    <source>
        <dbReference type="ARBA" id="ARBA00022763"/>
    </source>
</evidence>
<accession>A0A9X4KHM1</accession>
<dbReference type="InterPro" id="IPR018060">
    <property type="entry name" value="HTH_AraC"/>
</dbReference>
<keyword evidence="11" id="KW-0234">DNA repair</keyword>
<evidence type="ECO:0000256" key="8">
    <source>
        <dbReference type="ARBA" id="ARBA00023125"/>
    </source>
</evidence>
<sequence>MGVDNRNRTYAGAAPDEEQWKAIVGNDAAYNDRFRYAVMTTGIFCRPSCRSRAPKRENVRIFADSEPALSAGYRPCKRCRPTDRKLPDAEWVGQMTAFIDRCYYEPITLDRLAELYRGSPYHLHRIFKRIAGVTPVEYVQRTRIARATELLETTSMPMAEIADAVGFGSVPYFITVFKQRTGTTPSEYRRLGCRPAYEEVSE</sequence>
<proteinExistence type="predicted"/>
<dbReference type="Gene3D" id="3.40.10.10">
    <property type="entry name" value="DNA Methylphosphotriester Repair Domain"/>
    <property type="match status" value="1"/>
</dbReference>
<dbReference type="InterPro" id="IPR020449">
    <property type="entry name" value="Tscrpt_reg_AraC-type_HTH"/>
</dbReference>
<keyword evidence="14" id="KW-1185">Reference proteome</keyword>